<proteinExistence type="predicted"/>
<organism evidence="1">
    <name type="scientific">bioreactor metagenome</name>
    <dbReference type="NCBI Taxonomy" id="1076179"/>
    <lineage>
        <taxon>unclassified sequences</taxon>
        <taxon>metagenomes</taxon>
        <taxon>ecological metagenomes</taxon>
    </lineage>
</organism>
<name>A0A645CMS7_9ZZZZ</name>
<evidence type="ECO:0000313" key="1">
    <source>
        <dbReference type="EMBL" id="MPM78370.1"/>
    </source>
</evidence>
<accession>A0A645CMS7</accession>
<dbReference type="EMBL" id="VSSQ01028594">
    <property type="protein sequence ID" value="MPM78370.1"/>
    <property type="molecule type" value="Genomic_DNA"/>
</dbReference>
<dbReference type="PANTHER" id="PTHR30531">
    <property type="entry name" value="FLAGELLAR BIOSYNTHETIC PROTEIN FLHB"/>
    <property type="match status" value="1"/>
</dbReference>
<dbReference type="AlphaFoldDB" id="A0A645CMS7"/>
<dbReference type="GO" id="GO:0009306">
    <property type="term" value="P:protein secretion"/>
    <property type="evidence" value="ECO:0007669"/>
    <property type="project" value="InterPro"/>
</dbReference>
<dbReference type="PANTHER" id="PTHR30531:SF12">
    <property type="entry name" value="FLAGELLAR BIOSYNTHETIC PROTEIN FLHB"/>
    <property type="match status" value="1"/>
</dbReference>
<reference evidence="1" key="1">
    <citation type="submission" date="2019-08" db="EMBL/GenBank/DDBJ databases">
        <authorList>
            <person name="Kucharzyk K."/>
            <person name="Murdoch R.W."/>
            <person name="Higgins S."/>
            <person name="Loffler F."/>
        </authorList>
    </citation>
    <scope>NUCLEOTIDE SEQUENCE</scope>
</reference>
<dbReference type="Pfam" id="PF01312">
    <property type="entry name" value="Bac_export_2"/>
    <property type="match status" value="1"/>
</dbReference>
<dbReference type="InterPro" id="IPR006135">
    <property type="entry name" value="T3SS_substrate_exporter"/>
</dbReference>
<sequence length="45" mass="4813">MIFGVIGNLVQSGMLFTGEGLKPQFSKLNPINGLKNMFSLKALGT</sequence>
<protein>
    <submittedName>
        <fullName evidence="1">Uncharacterized protein</fullName>
    </submittedName>
</protein>
<gene>
    <name evidence="1" type="ORF">SDC9_125381</name>
</gene>
<dbReference type="GO" id="GO:0005886">
    <property type="term" value="C:plasma membrane"/>
    <property type="evidence" value="ECO:0007669"/>
    <property type="project" value="TreeGrafter"/>
</dbReference>
<comment type="caution">
    <text evidence="1">The sequence shown here is derived from an EMBL/GenBank/DDBJ whole genome shotgun (WGS) entry which is preliminary data.</text>
</comment>